<proteinExistence type="predicted"/>
<evidence type="ECO:0000259" key="1">
    <source>
        <dbReference type="Pfam" id="PF19493"/>
    </source>
</evidence>
<reference evidence="2" key="1">
    <citation type="submission" date="2020-01" db="EMBL/GenBank/DDBJ databases">
        <authorList>
            <person name="Meier V. D."/>
            <person name="Meier V D."/>
        </authorList>
    </citation>
    <scope>NUCLEOTIDE SEQUENCE</scope>
    <source>
        <strain evidence="2">HLG_WM_MAG_05</strain>
    </source>
</reference>
<name>A0A6S6TYC3_9BACT</name>
<dbReference type="NCBIfam" id="NF041216">
    <property type="entry name" value="CU044_2847_fam"/>
    <property type="match status" value="1"/>
</dbReference>
<accession>A0A6S6TYC3</accession>
<dbReference type="Pfam" id="PF19493">
    <property type="entry name" value="Trypco1"/>
    <property type="match status" value="1"/>
</dbReference>
<protein>
    <recommendedName>
        <fullName evidence="1">Trypsin-co-occurring domain-containing protein</fullName>
    </recommendedName>
</protein>
<gene>
    <name evidence="2" type="ORF">HELGO_WM17656</name>
</gene>
<dbReference type="EMBL" id="CACVAU010000056">
    <property type="protein sequence ID" value="CAA6819519.1"/>
    <property type="molecule type" value="Genomic_DNA"/>
</dbReference>
<sequence length="108" mass="11656">MAKKLIKLENGLLMEVEVATNEDGIEEISGGDDEVLDRVSTSMGTVEKMLIQSVQPIVNAYNVLNQDVVLEKAEVEVGIGFSAEGNIFIAKGNANANLKVKLVLKPKE</sequence>
<organism evidence="2">
    <name type="scientific">uncultured Sulfurovum sp</name>
    <dbReference type="NCBI Taxonomy" id="269237"/>
    <lineage>
        <taxon>Bacteria</taxon>
        <taxon>Pseudomonadati</taxon>
        <taxon>Campylobacterota</taxon>
        <taxon>Epsilonproteobacteria</taxon>
        <taxon>Campylobacterales</taxon>
        <taxon>Sulfurovaceae</taxon>
        <taxon>Sulfurovum</taxon>
        <taxon>environmental samples</taxon>
    </lineage>
</organism>
<evidence type="ECO:0000313" key="2">
    <source>
        <dbReference type="EMBL" id="CAA6819519.1"/>
    </source>
</evidence>
<dbReference type="AlphaFoldDB" id="A0A6S6TYC3"/>
<dbReference type="InterPro" id="IPR045794">
    <property type="entry name" value="Trypco1"/>
</dbReference>
<feature type="domain" description="Trypsin-co-occurring" evidence="1">
    <location>
        <begin position="7"/>
        <end position="103"/>
    </location>
</feature>